<keyword evidence="3" id="KW-1185">Reference proteome</keyword>
<gene>
    <name evidence="2" type="ORF">SKAU_G00203760</name>
</gene>
<sequence length="91" mass="9904">MTASTALTSDHGYNSDGPEKRECFHNFSVLLDDGSGGAHGMRGSVFGVALVRPPSSKVRRPLAGNWRVWDSLPQCPTHHGEEWDLPTSLSQ</sequence>
<protein>
    <submittedName>
        <fullName evidence="2">Uncharacterized protein</fullName>
    </submittedName>
</protein>
<proteinExistence type="predicted"/>
<accession>A0A9Q1FFZ7</accession>
<evidence type="ECO:0000313" key="3">
    <source>
        <dbReference type="Proteomes" id="UP001152622"/>
    </source>
</evidence>
<name>A0A9Q1FFZ7_SYNKA</name>
<feature type="compositionally biased region" description="Polar residues" evidence="1">
    <location>
        <begin position="1"/>
        <end position="12"/>
    </location>
</feature>
<dbReference type="AlphaFoldDB" id="A0A9Q1FFZ7"/>
<dbReference type="Proteomes" id="UP001152622">
    <property type="component" value="Chromosome 6"/>
</dbReference>
<organism evidence="2 3">
    <name type="scientific">Synaphobranchus kaupii</name>
    <name type="common">Kaup's arrowtooth eel</name>
    <dbReference type="NCBI Taxonomy" id="118154"/>
    <lineage>
        <taxon>Eukaryota</taxon>
        <taxon>Metazoa</taxon>
        <taxon>Chordata</taxon>
        <taxon>Craniata</taxon>
        <taxon>Vertebrata</taxon>
        <taxon>Euteleostomi</taxon>
        <taxon>Actinopterygii</taxon>
        <taxon>Neopterygii</taxon>
        <taxon>Teleostei</taxon>
        <taxon>Anguilliformes</taxon>
        <taxon>Synaphobranchidae</taxon>
        <taxon>Synaphobranchus</taxon>
    </lineage>
</organism>
<dbReference type="EMBL" id="JAINUF010000006">
    <property type="protein sequence ID" value="KAJ8357582.1"/>
    <property type="molecule type" value="Genomic_DNA"/>
</dbReference>
<evidence type="ECO:0000313" key="2">
    <source>
        <dbReference type="EMBL" id="KAJ8357582.1"/>
    </source>
</evidence>
<comment type="caution">
    <text evidence="2">The sequence shown here is derived from an EMBL/GenBank/DDBJ whole genome shotgun (WGS) entry which is preliminary data.</text>
</comment>
<evidence type="ECO:0000256" key="1">
    <source>
        <dbReference type="SAM" id="MobiDB-lite"/>
    </source>
</evidence>
<reference evidence="2" key="1">
    <citation type="journal article" date="2023" name="Science">
        <title>Genome structures resolve the early diversification of teleost fishes.</title>
        <authorList>
            <person name="Parey E."/>
            <person name="Louis A."/>
            <person name="Montfort J."/>
            <person name="Bouchez O."/>
            <person name="Roques C."/>
            <person name="Iampietro C."/>
            <person name="Lluch J."/>
            <person name="Castinel A."/>
            <person name="Donnadieu C."/>
            <person name="Desvignes T."/>
            <person name="Floi Bucao C."/>
            <person name="Jouanno E."/>
            <person name="Wen M."/>
            <person name="Mejri S."/>
            <person name="Dirks R."/>
            <person name="Jansen H."/>
            <person name="Henkel C."/>
            <person name="Chen W.J."/>
            <person name="Zahm M."/>
            <person name="Cabau C."/>
            <person name="Klopp C."/>
            <person name="Thompson A.W."/>
            <person name="Robinson-Rechavi M."/>
            <person name="Braasch I."/>
            <person name="Lecointre G."/>
            <person name="Bobe J."/>
            <person name="Postlethwait J.H."/>
            <person name="Berthelot C."/>
            <person name="Roest Crollius H."/>
            <person name="Guiguen Y."/>
        </authorList>
    </citation>
    <scope>NUCLEOTIDE SEQUENCE</scope>
    <source>
        <strain evidence="2">WJC10195</strain>
    </source>
</reference>
<feature type="region of interest" description="Disordered" evidence="1">
    <location>
        <begin position="1"/>
        <end position="20"/>
    </location>
</feature>